<dbReference type="EMBL" id="LAZR01011421">
    <property type="protein sequence ID" value="KKM61770.1"/>
    <property type="molecule type" value="Genomic_DNA"/>
</dbReference>
<organism evidence="1">
    <name type="scientific">marine sediment metagenome</name>
    <dbReference type="NCBI Taxonomy" id="412755"/>
    <lineage>
        <taxon>unclassified sequences</taxon>
        <taxon>metagenomes</taxon>
        <taxon>ecological metagenomes</taxon>
    </lineage>
</organism>
<sequence>MKLFRVKVPIVIEMVFDEDEVKGKTAAIEQMISICGDDPDIVTDTMREVDESLITYEETDTWRSPEHFDDLQQEH</sequence>
<evidence type="ECO:0000313" key="1">
    <source>
        <dbReference type="EMBL" id="KKM61770.1"/>
    </source>
</evidence>
<gene>
    <name evidence="1" type="ORF">LCGC14_1528320</name>
</gene>
<name>A0A0F9LC68_9ZZZZ</name>
<comment type="caution">
    <text evidence="1">The sequence shown here is derived from an EMBL/GenBank/DDBJ whole genome shotgun (WGS) entry which is preliminary data.</text>
</comment>
<accession>A0A0F9LC68</accession>
<proteinExistence type="predicted"/>
<reference evidence="1" key="1">
    <citation type="journal article" date="2015" name="Nature">
        <title>Complex archaea that bridge the gap between prokaryotes and eukaryotes.</title>
        <authorList>
            <person name="Spang A."/>
            <person name="Saw J.H."/>
            <person name="Jorgensen S.L."/>
            <person name="Zaremba-Niedzwiedzka K."/>
            <person name="Martijn J."/>
            <person name="Lind A.E."/>
            <person name="van Eijk R."/>
            <person name="Schleper C."/>
            <person name="Guy L."/>
            <person name="Ettema T.J."/>
        </authorList>
    </citation>
    <scope>NUCLEOTIDE SEQUENCE</scope>
</reference>
<dbReference type="AlphaFoldDB" id="A0A0F9LC68"/>
<protein>
    <submittedName>
        <fullName evidence="1">Uncharacterized protein</fullName>
    </submittedName>
</protein>